<protein>
    <submittedName>
        <fullName evidence="2">Uncharacterized protein</fullName>
    </submittedName>
</protein>
<keyword evidence="1" id="KW-0472">Membrane</keyword>
<name>A0A212J281_9DELT</name>
<accession>A0A212J281</accession>
<dbReference type="EMBL" id="FLUQ01000001">
    <property type="protein sequence ID" value="SBV93592.1"/>
    <property type="molecule type" value="Genomic_DNA"/>
</dbReference>
<proteinExistence type="predicted"/>
<organism evidence="2">
    <name type="scientific">uncultured delta proteobacterium</name>
    <dbReference type="NCBI Taxonomy" id="34034"/>
    <lineage>
        <taxon>Bacteria</taxon>
        <taxon>Deltaproteobacteria</taxon>
        <taxon>environmental samples</taxon>
    </lineage>
</organism>
<evidence type="ECO:0000256" key="1">
    <source>
        <dbReference type="SAM" id="Phobius"/>
    </source>
</evidence>
<feature type="transmembrane region" description="Helical" evidence="1">
    <location>
        <begin position="20"/>
        <end position="46"/>
    </location>
</feature>
<keyword evidence="1" id="KW-0812">Transmembrane</keyword>
<evidence type="ECO:0000313" key="2">
    <source>
        <dbReference type="EMBL" id="SBV93592.1"/>
    </source>
</evidence>
<sequence length="63" mass="7697">MPDNTSFWRNDESKSYAEMHIHYIYLILNIFCIMATCNAFHCFIIYETRCATRMIFFRIYGLR</sequence>
<keyword evidence="1" id="KW-1133">Transmembrane helix</keyword>
<gene>
    <name evidence="2" type="ORF">KL86DPRO_10558</name>
</gene>
<reference evidence="2" key="1">
    <citation type="submission" date="2016-04" db="EMBL/GenBank/DDBJ databases">
        <authorList>
            <person name="Evans L.H."/>
            <person name="Alamgir A."/>
            <person name="Owens N."/>
            <person name="Weber N.D."/>
            <person name="Virtaneva K."/>
            <person name="Barbian K."/>
            <person name="Babar A."/>
            <person name="Rosenke K."/>
        </authorList>
    </citation>
    <scope>NUCLEOTIDE SEQUENCE</scope>
    <source>
        <strain evidence="2">86</strain>
    </source>
</reference>
<dbReference type="AlphaFoldDB" id="A0A212J281"/>